<gene>
    <name evidence="5" type="ORF">J2Z65_001507</name>
</gene>
<evidence type="ECO:0000256" key="1">
    <source>
        <dbReference type="ARBA" id="ARBA00006739"/>
    </source>
</evidence>
<dbReference type="SUPFAM" id="SSF53448">
    <property type="entry name" value="Nucleotide-diphospho-sugar transferases"/>
    <property type="match status" value="1"/>
</dbReference>
<comment type="caution">
    <text evidence="5">The sequence shown here is derived from an EMBL/GenBank/DDBJ whole genome shotgun (WGS) entry which is preliminary data.</text>
</comment>
<evidence type="ECO:0000313" key="5">
    <source>
        <dbReference type="EMBL" id="MBP1962308.1"/>
    </source>
</evidence>
<feature type="domain" description="Glycosyltransferase 2-like" evidence="4">
    <location>
        <begin position="5"/>
        <end position="144"/>
    </location>
</feature>
<sequence length="351" mass="41438">MKKVSVVIPVYNMEDKIVKCVESMLKQTYSNIEIILIDDGSKDKSYLKCKELSLQFINVSVFHTSNQGSGPARNYGITKASGDYVYFPDADDFLESTAIEVLVESMSNNNYDLVVFGYRNVNLGGKTISEKNFKPKSFSGEEIRRNYEKFFTMDSDFGIQGAPWNKFFDLHKIKEHAIEFPPLRRHQDEVFISRYISYTENVCFIDHIFYTYLTNDLNKVWDKYPVNYLEIIYQLKQYRDETIVSWNPQNKNVLDIVEREYICNIIKALELSFSNKMRFNKKERKNWIVQAVLDANLREINLPLRYQMRYQRLIISLIHRGNIKTLYWALSGKVFLEKNLYNVFAMAKRMI</sequence>
<keyword evidence="3" id="KW-0808">Transferase</keyword>
<dbReference type="PANTHER" id="PTHR22916">
    <property type="entry name" value="GLYCOSYLTRANSFERASE"/>
    <property type="match status" value="1"/>
</dbReference>
<proteinExistence type="inferred from homology"/>
<comment type="similarity">
    <text evidence="1">Belongs to the glycosyltransferase 2 family.</text>
</comment>
<evidence type="ECO:0000256" key="2">
    <source>
        <dbReference type="ARBA" id="ARBA00022676"/>
    </source>
</evidence>
<dbReference type="Pfam" id="PF00535">
    <property type="entry name" value="Glycos_transf_2"/>
    <property type="match status" value="1"/>
</dbReference>
<keyword evidence="2" id="KW-0328">Glycosyltransferase</keyword>
<dbReference type="CDD" id="cd00761">
    <property type="entry name" value="Glyco_tranf_GTA_type"/>
    <property type="match status" value="1"/>
</dbReference>
<dbReference type="InterPro" id="IPR001173">
    <property type="entry name" value="Glyco_trans_2-like"/>
</dbReference>
<dbReference type="Proteomes" id="UP001519344">
    <property type="component" value="Unassembled WGS sequence"/>
</dbReference>
<accession>A0ABS4HUK3</accession>
<dbReference type="PANTHER" id="PTHR22916:SF51">
    <property type="entry name" value="GLYCOSYLTRANSFERASE EPSH-RELATED"/>
    <property type="match status" value="1"/>
</dbReference>
<evidence type="ECO:0000259" key="4">
    <source>
        <dbReference type="Pfam" id="PF00535"/>
    </source>
</evidence>
<evidence type="ECO:0000256" key="3">
    <source>
        <dbReference type="ARBA" id="ARBA00022679"/>
    </source>
</evidence>
<evidence type="ECO:0000313" key="6">
    <source>
        <dbReference type="Proteomes" id="UP001519344"/>
    </source>
</evidence>
<keyword evidence="6" id="KW-1185">Reference proteome</keyword>
<name>A0ABS4HUK3_9BACL</name>
<dbReference type="RefSeq" id="WP_167061673.1">
    <property type="nucleotide sequence ID" value="NZ_JAAOZR010000024.1"/>
</dbReference>
<dbReference type="Gene3D" id="3.90.550.10">
    <property type="entry name" value="Spore Coat Polysaccharide Biosynthesis Protein SpsA, Chain A"/>
    <property type="match status" value="1"/>
</dbReference>
<dbReference type="InterPro" id="IPR029044">
    <property type="entry name" value="Nucleotide-diphossugar_trans"/>
</dbReference>
<reference evidence="5 6" key="1">
    <citation type="submission" date="2021-03" db="EMBL/GenBank/DDBJ databases">
        <title>Genomic Encyclopedia of Type Strains, Phase IV (KMG-IV): sequencing the most valuable type-strain genomes for metagenomic binning, comparative biology and taxonomic classification.</title>
        <authorList>
            <person name="Goeker M."/>
        </authorList>
    </citation>
    <scope>NUCLEOTIDE SEQUENCE [LARGE SCALE GENOMIC DNA]</scope>
    <source>
        <strain evidence="5 6">DSM 24950</strain>
    </source>
</reference>
<protein>
    <submittedName>
        <fullName evidence="5">Glycosyltransferase involved in cell wall biosynthesis</fullName>
    </submittedName>
</protein>
<dbReference type="EMBL" id="JAGGKV010000003">
    <property type="protein sequence ID" value="MBP1962308.1"/>
    <property type="molecule type" value="Genomic_DNA"/>
</dbReference>
<organism evidence="5 6">
    <name type="scientific">Paenibacillus aceris</name>
    <dbReference type="NCBI Taxonomy" id="869555"/>
    <lineage>
        <taxon>Bacteria</taxon>
        <taxon>Bacillati</taxon>
        <taxon>Bacillota</taxon>
        <taxon>Bacilli</taxon>
        <taxon>Bacillales</taxon>
        <taxon>Paenibacillaceae</taxon>
        <taxon>Paenibacillus</taxon>
    </lineage>
</organism>